<proteinExistence type="inferred from homology"/>
<organism evidence="6 7">
    <name type="scientific">Caenorhabditis nigoni</name>
    <dbReference type="NCBI Taxonomy" id="1611254"/>
    <lineage>
        <taxon>Eukaryota</taxon>
        <taxon>Metazoa</taxon>
        <taxon>Ecdysozoa</taxon>
        <taxon>Nematoda</taxon>
        <taxon>Chromadorea</taxon>
        <taxon>Rhabditida</taxon>
        <taxon>Rhabditina</taxon>
        <taxon>Rhabditomorpha</taxon>
        <taxon>Rhabditoidea</taxon>
        <taxon>Rhabditidae</taxon>
        <taxon>Peloderinae</taxon>
        <taxon>Caenorhabditis</taxon>
    </lineage>
</organism>
<evidence type="ECO:0000256" key="3">
    <source>
        <dbReference type="ARBA" id="ARBA00023163"/>
    </source>
</evidence>
<keyword evidence="7" id="KW-1185">Reference proteome</keyword>
<protein>
    <recommendedName>
        <fullName evidence="5">NR LBD domain-containing protein</fullName>
    </recommendedName>
</protein>
<dbReference type="Pfam" id="PF00104">
    <property type="entry name" value="Hormone_recep"/>
    <property type="match status" value="1"/>
</dbReference>
<dbReference type="AlphaFoldDB" id="A0A2G5UUN0"/>
<sequence length="194" mass="22514">MTFKLSKIPSDIDNLSELISNLKVLDTQRNRLLLNFRFEGNPSVEELARSFGPIQFHPKLENHQSDSIQWGNLAALTTIDYMKKFNFMGVLDVEDRIVLIKNSFTDFDMLSNARRSFDLKKAESSFPDGSDIFVKIDHDICNNLENKIRCRLIGRFCDLKITAEEFLLLTCVFFCNPGEFHFKLISFDYQKTSH</sequence>
<evidence type="ECO:0000256" key="2">
    <source>
        <dbReference type="ARBA" id="ARBA00023015"/>
    </source>
</evidence>
<dbReference type="SUPFAM" id="SSF48508">
    <property type="entry name" value="Nuclear receptor ligand-binding domain"/>
    <property type="match status" value="1"/>
</dbReference>
<evidence type="ECO:0000259" key="5">
    <source>
        <dbReference type="PROSITE" id="PS51843"/>
    </source>
</evidence>
<keyword evidence="2" id="KW-0805">Transcription regulation</keyword>
<evidence type="ECO:0000313" key="6">
    <source>
        <dbReference type="EMBL" id="PIC43061.1"/>
    </source>
</evidence>
<comment type="caution">
    <text evidence="6">The sequence shown here is derived from an EMBL/GenBank/DDBJ whole genome shotgun (WGS) entry which is preliminary data.</text>
</comment>
<dbReference type="Proteomes" id="UP000230233">
    <property type="component" value="Chromosome III"/>
</dbReference>
<comment type="similarity">
    <text evidence="1">Belongs to the nuclear hormone receptor family.</text>
</comment>
<evidence type="ECO:0000256" key="1">
    <source>
        <dbReference type="ARBA" id="ARBA00005993"/>
    </source>
</evidence>
<dbReference type="STRING" id="1611254.A0A2G5UUN0"/>
<keyword evidence="3" id="KW-0804">Transcription</keyword>
<dbReference type="PROSITE" id="PS51843">
    <property type="entry name" value="NR_LBD"/>
    <property type="match status" value="1"/>
</dbReference>
<dbReference type="PANTHER" id="PTHR45886">
    <property type="entry name" value="NUCLEAR HORMONE RECEPTOR FAMILY-RELATED-RELATED"/>
    <property type="match status" value="1"/>
</dbReference>
<evidence type="ECO:0000313" key="7">
    <source>
        <dbReference type="Proteomes" id="UP000230233"/>
    </source>
</evidence>
<feature type="domain" description="NR LBD" evidence="5">
    <location>
        <begin position="39"/>
        <end position="194"/>
    </location>
</feature>
<dbReference type="OrthoDB" id="5803884at2759"/>
<accession>A0A2G5UUN0</accession>
<evidence type="ECO:0000256" key="4">
    <source>
        <dbReference type="ARBA" id="ARBA00023170"/>
    </source>
</evidence>
<dbReference type="InterPro" id="IPR035500">
    <property type="entry name" value="NHR-like_dom_sf"/>
</dbReference>
<gene>
    <name evidence="6" type="primary">Cnig_chr_III.g9941</name>
    <name evidence="6" type="ORF">B9Z55_009941</name>
</gene>
<dbReference type="SMART" id="SM00430">
    <property type="entry name" value="HOLI"/>
    <property type="match status" value="1"/>
</dbReference>
<keyword evidence="4" id="KW-0675">Receptor</keyword>
<dbReference type="Gene3D" id="1.10.565.10">
    <property type="entry name" value="Retinoid X Receptor"/>
    <property type="match status" value="1"/>
</dbReference>
<name>A0A2G5UUN0_9PELO</name>
<reference evidence="7" key="1">
    <citation type="submission" date="2017-10" db="EMBL/GenBank/DDBJ databases">
        <title>Rapid genome shrinkage in a self-fertile nematode reveals novel sperm competition proteins.</title>
        <authorList>
            <person name="Yin D."/>
            <person name="Schwarz E.M."/>
            <person name="Thomas C.G."/>
            <person name="Felde R.L."/>
            <person name="Korf I.F."/>
            <person name="Cutter A.D."/>
            <person name="Schartner C.M."/>
            <person name="Ralston E.J."/>
            <person name="Meyer B.J."/>
            <person name="Haag E.S."/>
        </authorList>
    </citation>
    <scope>NUCLEOTIDE SEQUENCE [LARGE SCALE GENOMIC DNA]</scope>
    <source>
        <strain evidence="7">JU1422</strain>
    </source>
</reference>
<dbReference type="PANTHER" id="PTHR45886:SF8">
    <property type="entry name" value="NUCLEAR HORMONE RECEPTOR FAMILY-RELATED"/>
    <property type="match status" value="1"/>
</dbReference>
<dbReference type="InterPro" id="IPR000536">
    <property type="entry name" value="Nucl_hrmn_rcpt_lig-bd"/>
</dbReference>
<dbReference type="EMBL" id="PDUG01000003">
    <property type="protein sequence ID" value="PIC43061.1"/>
    <property type="molecule type" value="Genomic_DNA"/>
</dbReference>